<dbReference type="InterPro" id="IPR005493">
    <property type="entry name" value="RraA/RraA-like"/>
</dbReference>
<proteinExistence type="predicted"/>
<gene>
    <name evidence="2" type="ORF">EUGRSUZ_E01623</name>
</gene>
<organism evidence="2">
    <name type="scientific">Eucalyptus grandis</name>
    <name type="common">Flooded gum</name>
    <dbReference type="NCBI Taxonomy" id="71139"/>
    <lineage>
        <taxon>Eukaryota</taxon>
        <taxon>Viridiplantae</taxon>
        <taxon>Streptophyta</taxon>
        <taxon>Embryophyta</taxon>
        <taxon>Tracheophyta</taxon>
        <taxon>Spermatophyta</taxon>
        <taxon>Magnoliopsida</taxon>
        <taxon>eudicotyledons</taxon>
        <taxon>Gunneridae</taxon>
        <taxon>Pentapetalae</taxon>
        <taxon>rosids</taxon>
        <taxon>malvids</taxon>
        <taxon>Myrtales</taxon>
        <taxon>Myrtaceae</taxon>
        <taxon>Myrtoideae</taxon>
        <taxon>Eucalypteae</taxon>
        <taxon>Eucalyptus</taxon>
    </lineage>
</organism>
<dbReference type="InParanoid" id="A0A059C3X5"/>
<protein>
    <recommendedName>
        <fullName evidence="3">Oxaloacetate decarboxylase</fullName>
    </recommendedName>
</protein>
<sequence>MFLGCVVTLKVFEDNILVGELLEARGEGRVLIIDGGGSLRCALVGGNMIQSHPAQLTEWINTGGVVSANTAATASEECEKLLRMGDRVGLATYDKKRLLLYAMISDSRRGLSKGY</sequence>
<dbReference type="Gramene" id="KCW73168">
    <property type="protein sequence ID" value="KCW73168"/>
    <property type="gene ID" value="EUGRSUZ_E01623"/>
</dbReference>
<evidence type="ECO:0000256" key="1">
    <source>
        <dbReference type="PIRSR" id="PIRSR605493-1"/>
    </source>
</evidence>
<dbReference type="AlphaFoldDB" id="A0A059C3X5"/>
<evidence type="ECO:0000313" key="2">
    <source>
        <dbReference type="EMBL" id="KCW73168.1"/>
    </source>
</evidence>
<dbReference type="PANTHER" id="PTHR33254">
    <property type="entry name" value="4-HYDROXY-4-METHYL-2-OXOGLUTARATE ALDOLASE 3-RELATED"/>
    <property type="match status" value="1"/>
</dbReference>
<dbReference type="EMBL" id="KK198757">
    <property type="protein sequence ID" value="KCW73168.1"/>
    <property type="molecule type" value="Genomic_DNA"/>
</dbReference>
<dbReference type="PANTHER" id="PTHR33254:SF4">
    <property type="entry name" value="4-HYDROXY-4-METHYL-2-OXOGLUTARATE ALDOLASE 3-RELATED"/>
    <property type="match status" value="1"/>
</dbReference>
<feature type="binding site" evidence="1">
    <location>
        <begin position="45"/>
        <end position="48"/>
    </location>
    <ligand>
        <name>substrate</name>
    </ligand>
</feature>
<evidence type="ECO:0008006" key="3">
    <source>
        <dbReference type="Google" id="ProtNLM"/>
    </source>
</evidence>
<dbReference type="SUPFAM" id="SSF89562">
    <property type="entry name" value="RraA-like"/>
    <property type="match status" value="1"/>
</dbReference>
<dbReference type="STRING" id="71139.A0A059C3X5"/>
<dbReference type="Pfam" id="PF03737">
    <property type="entry name" value="RraA-like"/>
    <property type="match status" value="1"/>
</dbReference>
<dbReference type="Gene3D" id="3.50.30.40">
    <property type="entry name" value="Ribonuclease E inhibitor RraA/RraA-like"/>
    <property type="match status" value="1"/>
</dbReference>
<reference evidence="2" key="1">
    <citation type="submission" date="2013-07" db="EMBL/GenBank/DDBJ databases">
        <title>The genome of Eucalyptus grandis.</title>
        <authorList>
            <person name="Schmutz J."/>
            <person name="Hayes R."/>
            <person name="Myburg A."/>
            <person name="Tuskan G."/>
            <person name="Grattapaglia D."/>
            <person name="Rokhsar D.S."/>
        </authorList>
    </citation>
    <scope>NUCLEOTIDE SEQUENCE</scope>
    <source>
        <tissue evidence="2">Leaf extractions</tissue>
    </source>
</reference>
<accession>A0A059C3X5</accession>
<dbReference type="InterPro" id="IPR036704">
    <property type="entry name" value="RraA/RraA-like_sf"/>
</dbReference>
<name>A0A059C3X5_EUCGR</name>